<keyword evidence="13 14" id="KW-0456">Lyase</keyword>
<organism evidence="16 17">
    <name type="scientific">Helicobacter pylori NY40</name>
    <dbReference type="NCBI Taxonomy" id="1426844"/>
    <lineage>
        <taxon>Bacteria</taxon>
        <taxon>Pseudomonadati</taxon>
        <taxon>Campylobacterota</taxon>
        <taxon>Epsilonproteobacteria</taxon>
        <taxon>Campylobacterales</taxon>
        <taxon>Helicobacteraceae</taxon>
        <taxon>Helicobacter</taxon>
    </lineage>
</organism>
<dbReference type="Gene3D" id="3.40.50.10990">
    <property type="entry name" value="GTP cyclohydrolase II"/>
    <property type="match status" value="1"/>
</dbReference>
<dbReference type="Pfam" id="PF00926">
    <property type="entry name" value="DHBP_synthase"/>
    <property type="match status" value="1"/>
</dbReference>
<dbReference type="SUPFAM" id="SSF55821">
    <property type="entry name" value="YrdC/RibB"/>
    <property type="match status" value="1"/>
</dbReference>
<proteinExistence type="inferred from homology"/>
<evidence type="ECO:0000256" key="7">
    <source>
        <dbReference type="ARBA" id="ARBA00012153"/>
    </source>
</evidence>
<dbReference type="SUPFAM" id="SSF142695">
    <property type="entry name" value="RibA-like"/>
    <property type="match status" value="1"/>
</dbReference>
<evidence type="ECO:0000256" key="4">
    <source>
        <dbReference type="ARBA" id="ARBA00004904"/>
    </source>
</evidence>
<dbReference type="GO" id="GO:0009231">
    <property type="term" value="P:riboflavin biosynthetic process"/>
    <property type="evidence" value="ECO:0007669"/>
    <property type="project" value="UniProtKB-UniRule"/>
</dbReference>
<dbReference type="HOGENOM" id="CLU_020273_1_2_7"/>
<comment type="similarity">
    <text evidence="14">Belongs to the DHBP synthase family.</text>
</comment>
<dbReference type="Gene3D" id="3.90.870.10">
    <property type="entry name" value="DHBP synthase"/>
    <property type="match status" value="1"/>
</dbReference>
<dbReference type="Proteomes" id="UP000031662">
    <property type="component" value="Chromosome"/>
</dbReference>
<dbReference type="NCBIfam" id="NF006804">
    <property type="entry name" value="PRK09314.1"/>
    <property type="match status" value="1"/>
</dbReference>
<evidence type="ECO:0000256" key="8">
    <source>
        <dbReference type="ARBA" id="ARBA00018836"/>
    </source>
</evidence>
<dbReference type="InterPro" id="IPR017945">
    <property type="entry name" value="DHBP_synth_RibB-like_a/b_dom"/>
</dbReference>
<evidence type="ECO:0000256" key="5">
    <source>
        <dbReference type="ARBA" id="ARBA00005520"/>
    </source>
</evidence>
<evidence type="ECO:0000259" key="15">
    <source>
        <dbReference type="Pfam" id="PF00925"/>
    </source>
</evidence>
<reference evidence="16 17" key="1">
    <citation type="submission" date="2013-11" db="EMBL/GenBank/DDBJ databases">
        <title>Estimation of Helicobacter pylori bacteriophage ecology using H. pylori isolates.</title>
        <authorList>
            <person name="Uchiyama J."/>
            <person name="Takemura-Uchiyama I."/>
            <person name="Ujihara T."/>
            <person name="Matsuzaki S."/>
        </authorList>
    </citation>
    <scope>NUCLEOTIDE SEQUENCE [LARGE SCALE GENOMIC DNA]</scope>
    <source>
        <strain evidence="16 17">NY40</strain>
    </source>
</reference>
<gene>
    <name evidence="14" type="primary">ribB</name>
    <name evidence="16" type="ORF">NY40_1487</name>
</gene>
<evidence type="ECO:0000256" key="10">
    <source>
        <dbReference type="ARBA" id="ARBA00022723"/>
    </source>
</evidence>
<feature type="domain" description="GTP cyclohydrolase II" evidence="15">
    <location>
        <begin position="292"/>
        <end position="342"/>
    </location>
</feature>
<dbReference type="GO" id="GO:0000287">
    <property type="term" value="F:magnesium ion binding"/>
    <property type="evidence" value="ECO:0007669"/>
    <property type="project" value="UniProtKB-UniRule"/>
</dbReference>
<dbReference type="UniPathway" id="UPA00275">
    <property type="reaction ID" value="UER00399"/>
</dbReference>
<dbReference type="PIRSF" id="PIRSF001259">
    <property type="entry name" value="RibA"/>
    <property type="match status" value="1"/>
</dbReference>
<feature type="binding site" evidence="14">
    <location>
        <begin position="139"/>
        <end position="143"/>
    </location>
    <ligand>
        <name>D-ribulose 5-phosphate</name>
        <dbReference type="ChEBI" id="CHEBI:58121"/>
    </ligand>
</feature>
<dbReference type="GO" id="GO:0005829">
    <property type="term" value="C:cytosol"/>
    <property type="evidence" value="ECO:0007669"/>
    <property type="project" value="TreeGrafter"/>
</dbReference>
<dbReference type="AlphaFoldDB" id="A0A060PW30"/>
<dbReference type="EMBL" id="AP014523">
    <property type="protein sequence ID" value="BAO98493.1"/>
    <property type="molecule type" value="Genomic_DNA"/>
</dbReference>
<dbReference type="PANTHER" id="PTHR21327:SF18">
    <property type="entry name" value="3,4-DIHYDROXY-2-BUTANONE 4-PHOSPHATE SYNTHASE"/>
    <property type="match status" value="1"/>
</dbReference>
<evidence type="ECO:0000256" key="11">
    <source>
        <dbReference type="ARBA" id="ARBA00022842"/>
    </source>
</evidence>
<feature type="binding site" evidence="14">
    <location>
        <position position="32"/>
    </location>
    <ligand>
        <name>D-ribulose 5-phosphate</name>
        <dbReference type="ChEBI" id="CHEBI:58121"/>
    </ligand>
</feature>
<dbReference type="InterPro" id="IPR000422">
    <property type="entry name" value="DHBP_synthase_RibB"/>
</dbReference>
<comment type="cofactor">
    <cofactor evidence="2">
        <name>Mn(2+)</name>
        <dbReference type="ChEBI" id="CHEBI:29035"/>
    </cofactor>
</comment>
<evidence type="ECO:0000256" key="13">
    <source>
        <dbReference type="ARBA" id="ARBA00023239"/>
    </source>
</evidence>
<comment type="similarity">
    <text evidence="5">In the N-terminal section; belongs to the DHBP synthase family.</text>
</comment>
<comment type="catalytic activity">
    <reaction evidence="1 14">
        <text>D-ribulose 5-phosphate = (2S)-2-hydroxy-3-oxobutyl phosphate + formate + H(+)</text>
        <dbReference type="Rhea" id="RHEA:18457"/>
        <dbReference type="ChEBI" id="CHEBI:15378"/>
        <dbReference type="ChEBI" id="CHEBI:15740"/>
        <dbReference type="ChEBI" id="CHEBI:58121"/>
        <dbReference type="ChEBI" id="CHEBI:58830"/>
        <dbReference type="EC" id="4.1.99.12"/>
    </reaction>
</comment>
<feature type="binding site" evidence="14">
    <location>
        <position position="142"/>
    </location>
    <ligand>
        <name>Mg(2+)</name>
        <dbReference type="ChEBI" id="CHEBI:18420"/>
        <label>2</label>
    </ligand>
</feature>
<feature type="binding site" evidence="14">
    <location>
        <begin position="27"/>
        <end position="28"/>
    </location>
    <ligand>
        <name>D-ribulose 5-phosphate</name>
        <dbReference type="ChEBI" id="CHEBI:58121"/>
    </ligand>
</feature>
<keyword evidence="12 14" id="KW-0464">Manganese</keyword>
<evidence type="ECO:0000256" key="9">
    <source>
        <dbReference type="ARBA" id="ARBA00022619"/>
    </source>
</evidence>
<evidence type="ECO:0000256" key="14">
    <source>
        <dbReference type="HAMAP-Rule" id="MF_00180"/>
    </source>
</evidence>
<keyword evidence="16" id="KW-0378">Hydrolase</keyword>
<dbReference type="NCBIfam" id="TIGR00506">
    <property type="entry name" value="ribB"/>
    <property type="match status" value="1"/>
</dbReference>
<comment type="pathway">
    <text evidence="4 14">Cofactor biosynthesis; riboflavin biosynthesis; 2-hydroxy-3-oxobutyl phosphate from D-ribulose 5-phosphate: step 1/1.</text>
</comment>
<dbReference type="RefSeq" id="WP_000603421.1">
    <property type="nucleotide sequence ID" value="NZ_AP014523.1"/>
</dbReference>
<keyword evidence="11 14" id="KW-0460">Magnesium</keyword>
<dbReference type="EC" id="4.1.99.12" evidence="7 14"/>
<feature type="binding site" evidence="14">
    <location>
        <position position="28"/>
    </location>
    <ligand>
        <name>Mg(2+)</name>
        <dbReference type="ChEBI" id="CHEBI:18420"/>
        <label>2</label>
    </ligand>
</feature>
<evidence type="ECO:0000313" key="17">
    <source>
        <dbReference type="Proteomes" id="UP000031662"/>
    </source>
</evidence>
<dbReference type="GO" id="GO:0003935">
    <property type="term" value="F:GTP cyclohydrolase II activity"/>
    <property type="evidence" value="ECO:0007669"/>
    <property type="project" value="TreeGrafter"/>
</dbReference>
<dbReference type="FunFam" id="3.90.870.10:FF:000001">
    <property type="entry name" value="Riboflavin biosynthesis protein RibBA"/>
    <property type="match status" value="1"/>
</dbReference>
<feature type="site" description="Essential for catalytic activity" evidence="14">
    <location>
        <position position="163"/>
    </location>
</feature>
<dbReference type="Pfam" id="PF00925">
    <property type="entry name" value="GTP_cyclohydro2"/>
    <property type="match status" value="1"/>
</dbReference>
<dbReference type="InterPro" id="IPR036144">
    <property type="entry name" value="RibA-like_sf"/>
</dbReference>
<keyword evidence="9 14" id="KW-0686">Riboflavin biosynthesis</keyword>
<dbReference type="HAMAP" id="MF_00180">
    <property type="entry name" value="RibB"/>
    <property type="match status" value="1"/>
</dbReference>
<evidence type="ECO:0000256" key="3">
    <source>
        <dbReference type="ARBA" id="ARBA00002284"/>
    </source>
</evidence>
<evidence type="ECO:0000256" key="12">
    <source>
        <dbReference type="ARBA" id="ARBA00023211"/>
    </source>
</evidence>
<evidence type="ECO:0000313" key="16">
    <source>
        <dbReference type="EMBL" id="BAO98493.1"/>
    </source>
</evidence>
<sequence length="344" mass="39005">MILRRVTEALEAYKNGEMLIVMDDEDRENEGDLVLAGIFSTPEKINFMATHARGLICVSLTKDLAKKFELPPMVSVNDSNHETAFTVSIDAKEAKTGISAFERHLTIELLCKDTTKPSDFVRPGHIFPLIAKDGGVLARTGHTEASVDLCKLAGLKPVSVICEIMKEDGSMARRGDKFLSDFALKHNLKTLYVSDLISYRLENESLLKMFCQEEREFLKHQTQCYTFLDHQQKNHYAFKFKGAKTHDLAPLVRFHPIKEDFDFLTTDAFEVFFKALEYLKREGGYLIFMNTHSEQNNIVKDFGIGALVLKNLGIKDFRLLSSCEDRQYKALSGFGLKLVETISL</sequence>
<keyword evidence="10 14" id="KW-0479">Metal-binding</keyword>
<dbReference type="GO" id="GO:0008686">
    <property type="term" value="F:3,4-dihydroxy-2-butanone-4-phosphate synthase activity"/>
    <property type="evidence" value="ECO:0007669"/>
    <property type="project" value="UniProtKB-UniRule"/>
</dbReference>
<evidence type="ECO:0000256" key="2">
    <source>
        <dbReference type="ARBA" id="ARBA00001936"/>
    </source>
</evidence>
<evidence type="ECO:0000256" key="6">
    <source>
        <dbReference type="ARBA" id="ARBA00008976"/>
    </source>
</evidence>
<name>A0A060PW30_HELPX</name>
<comment type="cofactor">
    <cofactor evidence="14">
        <name>Mg(2+)</name>
        <dbReference type="ChEBI" id="CHEBI:18420"/>
    </cofactor>
    <cofactor evidence="14">
        <name>Mn(2+)</name>
        <dbReference type="ChEBI" id="CHEBI:29035"/>
    </cofactor>
    <text evidence="14">Binds 2 divalent metal cations per subunit. Magnesium or manganese.</text>
</comment>
<comment type="subunit">
    <text evidence="14">Homodimer.</text>
</comment>
<dbReference type="InterPro" id="IPR032677">
    <property type="entry name" value="GTP_cyclohydro_II"/>
</dbReference>
<feature type="binding site" evidence="14">
    <location>
        <position position="28"/>
    </location>
    <ligand>
        <name>Mg(2+)</name>
        <dbReference type="ChEBI" id="CHEBI:18420"/>
        <label>1</label>
    </ligand>
</feature>
<dbReference type="GO" id="GO:0030145">
    <property type="term" value="F:manganese ion binding"/>
    <property type="evidence" value="ECO:0007669"/>
    <property type="project" value="UniProtKB-UniRule"/>
</dbReference>
<feature type="site" description="Essential for catalytic activity" evidence="14">
    <location>
        <position position="125"/>
    </location>
</feature>
<evidence type="ECO:0000256" key="1">
    <source>
        <dbReference type="ARBA" id="ARBA00000141"/>
    </source>
</evidence>
<protein>
    <recommendedName>
        <fullName evidence="8 14">3,4-dihydroxy-2-butanone 4-phosphate synthase</fullName>
        <shortName evidence="14">DHBP synthase</shortName>
        <ecNumber evidence="7 14">4.1.99.12</ecNumber>
    </recommendedName>
</protein>
<comment type="similarity">
    <text evidence="6">In the C-terminal section; belongs to the GTP cyclohydrolase II family.</text>
</comment>
<accession>A0A060PW30</accession>
<comment type="function">
    <text evidence="3 14">Catalyzes the conversion of D-ribulose 5-phosphate to formate and 3,4-dihydroxy-2-butanone 4-phosphate.</text>
</comment>
<dbReference type="PANTHER" id="PTHR21327">
    <property type="entry name" value="GTP CYCLOHYDROLASE II-RELATED"/>
    <property type="match status" value="1"/>
</dbReference>